<accession>A0A4S8JYA8</accession>
<proteinExistence type="predicted"/>
<organism evidence="1 2">
    <name type="scientific">Musa balbisiana</name>
    <name type="common">Banana</name>
    <dbReference type="NCBI Taxonomy" id="52838"/>
    <lineage>
        <taxon>Eukaryota</taxon>
        <taxon>Viridiplantae</taxon>
        <taxon>Streptophyta</taxon>
        <taxon>Embryophyta</taxon>
        <taxon>Tracheophyta</taxon>
        <taxon>Spermatophyta</taxon>
        <taxon>Magnoliopsida</taxon>
        <taxon>Liliopsida</taxon>
        <taxon>Zingiberales</taxon>
        <taxon>Musaceae</taxon>
        <taxon>Musa</taxon>
    </lineage>
</organism>
<name>A0A4S8JYA8_MUSBA</name>
<gene>
    <name evidence="1" type="ORF">C4D60_Mb05t23390</name>
</gene>
<sequence length="67" mass="7878">MQHALDRHLDSRPQDSLFIRVCRQQALVVIILMMRGTRKVECHLIGPGWEVRGERIESHISWKDTMP</sequence>
<comment type="caution">
    <text evidence="1">The sequence shown here is derived from an EMBL/GenBank/DDBJ whole genome shotgun (WGS) entry which is preliminary data.</text>
</comment>
<evidence type="ECO:0000313" key="2">
    <source>
        <dbReference type="Proteomes" id="UP000317650"/>
    </source>
</evidence>
<dbReference type="Proteomes" id="UP000317650">
    <property type="component" value="Chromosome 5"/>
</dbReference>
<reference evidence="1 2" key="1">
    <citation type="journal article" date="2019" name="Nat. Plants">
        <title>Genome sequencing of Musa balbisiana reveals subgenome evolution and function divergence in polyploid bananas.</title>
        <authorList>
            <person name="Yao X."/>
        </authorList>
    </citation>
    <scope>NUCLEOTIDE SEQUENCE [LARGE SCALE GENOMIC DNA]</scope>
    <source>
        <strain evidence="2">cv. DH-PKW</strain>
        <tissue evidence="1">Leaves</tissue>
    </source>
</reference>
<dbReference type="AlphaFoldDB" id="A0A4S8JYA8"/>
<evidence type="ECO:0000313" key="1">
    <source>
        <dbReference type="EMBL" id="THU67319.1"/>
    </source>
</evidence>
<protein>
    <submittedName>
        <fullName evidence="1">Uncharacterized protein</fullName>
    </submittedName>
</protein>
<keyword evidence="2" id="KW-1185">Reference proteome</keyword>
<dbReference type="EMBL" id="PYDT01000003">
    <property type="protein sequence ID" value="THU67319.1"/>
    <property type="molecule type" value="Genomic_DNA"/>
</dbReference>